<gene>
    <name evidence="1" type="ORF">LCGC14_0395380</name>
</gene>
<protein>
    <submittedName>
        <fullName evidence="1">Uncharacterized protein</fullName>
    </submittedName>
</protein>
<organism evidence="1">
    <name type="scientific">marine sediment metagenome</name>
    <dbReference type="NCBI Taxonomy" id="412755"/>
    <lineage>
        <taxon>unclassified sequences</taxon>
        <taxon>metagenomes</taxon>
        <taxon>ecological metagenomes</taxon>
    </lineage>
</organism>
<reference evidence="1" key="1">
    <citation type="journal article" date="2015" name="Nature">
        <title>Complex archaea that bridge the gap between prokaryotes and eukaryotes.</title>
        <authorList>
            <person name="Spang A."/>
            <person name="Saw J.H."/>
            <person name="Jorgensen S.L."/>
            <person name="Zaremba-Niedzwiedzka K."/>
            <person name="Martijn J."/>
            <person name="Lind A.E."/>
            <person name="van Eijk R."/>
            <person name="Schleper C."/>
            <person name="Guy L."/>
            <person name="Ettema T.J."/>
        </authorList>
    </citation>
    <scope>NUCLEOTIDE SEQUENCE</scope>
</reference>
<dbReference type="AlphaFoldDB" id="A0A0F9W7F6"/>
<comment type="caution">
    <text evidence="1">The sequence shown here is derived from an EMBL/GenBank/DDBJ whole genome shotgun (WGS) entry which is preliminary data.</text>
</comment>
<proteinExistence type="predicted"/>
<sequence length="82" mass="9714">MINRCRLSIELPYQLHNKLNDLLEGWRIKNRLYKALTVEIVEIMDKMTSHQRRVFIVAIIESKIKLSEWSDTVKEGMNDAKV</sequence>
<name>A0A0F9W7F6_9ZZZZ</name>
<dbReference type="EMBL" id="LAZR01000334">
    <property type="protein sequence ID" value="KKN73973.1"/>
    <property type="molecule type" value="Genomic_DNA"/>
</dbReference>
<accession>A0A0F9W7F6</accession>
<evidence type="ECO:0000313" key="1">
    <source>
        <dbReference type="EMBL" id="KKN73973.1"/>
    </source>
</evidence>